<evidence type="ECO:0000256" key="8">
    <source>
        <dbReference type="ARBA" id="ARBA00022679"/>
    </source>
</evidence>
<evidence type="ECO:0000313" key="17">
    <source>
        <dbReference type="EMBL" id="VFP79829.1"/>
    </source>
</evidence>
<dbReference type="InterPro" id="IPR013014">
    <property type="entry name" value="PTS_EIIC_2"/>
</dbReference>
<accession>A0A451D2F9</accession>
<keyword evidence="9" id="KW-0598">Phosphotransferase system</keyword>
<dbReference type="GO" id="GO:0022877">
    <property type="term" value="F:protein-N(PI)-phosphohistidine-fructose phosphotransferase system transporter activity"/>
    <property type="evidence" value="ECO:0007669"/>
    <property type="project" value="InterPro"/>
</dbReference>
<feature type="domain" description="PTS EIIC type-2" evidence="16">
    <location>
        <begin position="228"/>
        <end position="559"/>
    </location>
</feature>
<feature type="transmembrane region" description="Helical" evidence="14">
    <location>
        <begin position="304"/>
        <end position="331"/>
    </location>
</feature>
<dbReference type="PANTHER" id="PTHR30505:SF0">
    <property type="entry name" value="FRUCTOSE-LIKE PTS SYSTEM EIIBC COMPONENT-RELATED"/>
    <property type="match status" value="1"/>
</dbReference>
<dbReference type="EMBL" id="LR217703">
    <property type="protein sequence ID" value="VFP79829.1"/>
    <property type="molecule type" value="Genomic_DNA"/>
</dbReference>
<dbReference type="Gene3D" id="3.40.50.2300">
    <property type="match status" value="1"/>
</dbReference>
<dbReference type="EC" id="2.7.1.202" evidence="3"/>
<keyword evidence="11" id="KW-0418">Kinase</keyword>
<keyword evidence="4" id="KW-0813">Transport</keyword>
<dbReference type="GO" id="GO:0016301">
    <property type="term" value="F:kinase activity"/>
    <property type="evidence" value="ECO:0007669"/>
    <property type="project" value="UniProtKB-KW"/>
</dbReference>
<evidence type="ECO:0000313" key="18">
    <source>
        <dbReference type="Proteomes" id="UP000294412"/>
    </source>
</evidence>
<dbReference type="Proteomes" id="UP000294412">
    <property type="component" value="Chromosome"/>
</dbReference>
<dbReference type="InterPro" id="IPR036095">
    <property type="entry name" value="PTS_EIIB-like_sf"/>
</dbReference>
<dbReference type="Pfam" id="PF02302">
    <property type="entry name" value="PTS_IIB"/>
    <property type="match status" value="1"/>
</dbReference>
<evidence type="ECO:0000256" key="11">
    <source>
        <dbReference type="ARBA" id="ARBA00022777"/>
    </source>
</evidence>
<dbReference type="PANTHER" id="PTHR30505">
    <property type="entry name" value="FRUCTOSE-LIKE PERMEASE"/>
    <property type="match status" value="1"/>
</dbReference>
<dbReference type="PROSITE" id="PS51099">
    <property type="entry name" value="PTS_EIIB_TYPE_2"/>
    <property type="match status" value="1"/>
</dbReference>
<evidence type="ECO:0000256" key="3">
    <source>
        <dbReference type="ARBA" id="ARBA00012799"/>
    </source>
</evidence>
<dbReference type="GO" id="GO:0090563">
    <property type="term" value="F:protein-phosphocysteine-sugar phosphotransferase activity"/>
    <property type="evidence" value="ECO:0007669"/>
    <property type="project" value="TreeGrafter"/>
</dbReference>
<feature type="transmembrane region" description="Helical" evidence="14">
    <location>
        <begin position="431"/>
        <end position="451"/>
    </location>
</feature>
<dbReference type="InterPro" id="IPR003501">
    <property type="entry name" value="PTS_EIIB_2/3"/>
</dbReference>
<dbReference type="NCBIfam" id="TIGR01427">
    <property type="entry name" value="PTS_IIC_fructo"/>
    <property type="match status" value="1"/>
</dbReference>
<feature type="transmembrane region" description="Helical" evidence="14">
    <location>
        <begin position="269"/>
        <end position="292"/>
    </location>
</feature>
<feature type="transmembrane region" description="Helical" evidence="14">
    <location>
        <begin position="490"/>
        <end position="510"/>
    </location>
</feature>
<evidence type="ECO:0000256" key="14">
    <source>
        <dbReference type="SAM" id="Phobius"/>
    </source>
</evidence>
<feature type="transmembrane region" description="Helical" evidence="14">
    <location>
        <begin position="392"/>
        <end position="411"/>
    </location>
</feature>
<evidence type="ECO:0000256" key="6">
    <source>
        <dbReference type="ARBA" id="ARBA00022553"/>
    </source>
</evidence>
<evidence type="ECO:0000256" key="12">
    <source>
        <dbReference type="ARBA" id="ARBA00022989"/>
    </source>
</evidence>
<dbReference type="NCBIfam" id="TIGR00829">
    <property type="entry name" value="FRU"/>
    <property type="match status" value="1"/>
</dbReference>
<protein>
    <recommendedName>
        <fullName evidence="3">protein-N(pi)-phosphohistidine--D-fructose phosphotransferase</fullName>
        <ecNumber evidence="3">2.7.1.202</ecNumber>
    </recommendedName>
</protein>
<dbReference type="InterPro" id="IPR050864">
    <property type="entry name" value="Bacterial_PTS_Sugar_Transport"/>
</dbReference>
<keyword evidence="6" id="KW-0597">Phosphoprotein</keyword>
<reference evidence="17 18" key="1">
    <citation type="submission" date="2019-02" db="EMBL/GenBank/DDBJ databases">
        <authorList>
            <person name="Manzano-Marin A."/>
            <person name="Manzano-Marin A."/>
        </authorList>
    </citation>
    <scope>NUCLEOTIDE SEQUENCE [LARGE SCALE GENOMIC DNA]</scope>
    <source>
        <strain evidence="17 18">ErCicuneomaculata</strain>
    </source>
</reference>
<keyword evidence="7" id="KW-0762">Sugar transport</keyword>
<evidence type="ECO:0000256" key="9">
    <source>
        <dbReference type="ARBA" id="ARBA00022683"/>
    </source>
</evidence>
<dbReference type="CDD" id="cd05569">
    <property type="entry name" value="PTS_IIB_fructose"/>
    <property type="match status" value="1"/>
</dbReference>
<dbReference type="AlphaFoldDB" id="A0A451D2F9"/>
<gene>
    <name evidence="17" type="primary">fruA</name>
    <name evidence="17" type="ORF">ERCICUMA2628_373</name>
</gene>
<dbReference type="RefSeq" id="WP_157993580.1">
    <property type="nucleotide sequence ID" value="NZ_LR217703.1"/>
</dbReference>
<dbReference type="GO" id="GO:0005351">
    <property type="term" value="F:carbohydrate:proton symporter activity"/>
    <property type="evidence" value="ECO:0007669"/>
    <property type="project" value="InterPro"/>
</dbReference>
<dbReference type="Pfam" id="PF25554">
    <property type="entry name" value="PTS_EIIB_BC_N"/>
    <property type="match status" value="1"/>
</dbReference>
<feature type="transmembrane region" description="Helical" evidence="14">
    <location>
        <begin position="463"/>
        <end position="484"/>
    </location>
</feature>
<keyword evidence="8 17" id="KW-0808">Transferase</keyword>
<dbReference type="InterPro" id="IPR006327">
    <property type="entry name" value="PTS_IIC_fruc"/>
</dbReference>
<evidence type="ECO:0000256" key="13">
    <source>
        <dbReference type="ARBA" id="ARBA00023136"/>
    </source>
</evidence>
<keyword evidence="12 14" id="KW-1133">Transmembrane helix</keyword>
<feature type="transmembrane region" description="Helical" evidence="14">
    <location>
        <begin position="351"/>
        <end position="380"/>
    </location>
</feature>
<dbReference type="InterPro" id="IPR013011">
    <property type="entry name" value="PTS_EIIB_2"/>
</dbReference>
<dbReference type="Pfam" id="PF02378">
    <property type="entry name" value="PTS_EIIC"/>
    <property type="match status" value="1"/>
</dbReference>
<evidence type="ECO:0000256" key="5">
    <source>
        <dbReference type="ARBA" id="ARBA00022475"/>
    </source>
</evidence>
<dbReference type="FunFam" id="3.40.50.2300:FF:000014">
    <property type="entry name" value="PTS system fructose-like transporter subunit IIB"/>
    <property type="match status" value="1"/>
</dbReference>
<feature type="transmembrane region" description="Helical" evidence="14">
    <location>
        <begin position="531"/>
        <end position="552"/>
    </location>
</feature>
<dbReference type="PROSITE" id="PS51104">
    <property type="entry name" value="PTS_EIIC_TYPE_2"/>
    <property type="match status" value="1"/>
</dbReference>
<dbReference type="InterPro" id="IPR003353">
    <property type="entry name" value="PTS_IIB_fruc"/>
</dbReference>
<sequence>MKHMLMIDSSIGCSISYIAKKLFIEAANRANILITNNITEAELVLILSTKYPVDEQLHGKLVYVIDIKKFIINPANILLQTSLNAQLYQPSTSDFTIQKKQPDKIKKVLAVTACPTGVAHTFMAAEAINNEAHKRGWWIKVETRGSLGTKNSFTENEISDADFIIVATDIEVDLSKFVGKRIYKTSTGLALKNTAQELDNACFKAKPYSLPMHQTTSNNEDNQNLHSFYRHLMTGISYMLPMVITGGLITALAFAISNSFHESNLLINALMQIGSRSALILMIPVLSGYIAFSMADRPGLAPGLIGGMLAVNINAGFLGGMISGFMSGYIVQYLNAHIHMPKNMESLKPLLILPIIASLLTGLLMIYVIGTPIAEVMFLLTSALNNLGTTNSILLGAVLGGMMCIDIGGPLNKIAYAFGIGLLSSKTYTPMAAIMAAGIIPPLSMGVTTLIMPHKFNYKERVLGKTAIILGICFISEGAIPFAIRDPMRVLPCCVIGGAVTGGISMAIGAKLIAPHGGLLVLLMPGVITPVLGYLMAIIIGTLITSISYAILKSPNKSL</sequence>
<feature type="transmembrane region" description="Helical" evidence="14">
    <location>
        <begin position="236"/>
        <end position="257"/>
    </location>
</feature>
<proteinExistence type="predicted"/>
<evidence type="ECO:0000259" key="16">
    <source>
        <dbReference type="PROSITE" id="PS51104"/>
    </source>
</evidence>
<feature type="domain" description="PTS EIIB type-2" evidence="15">
    <location>
        <begin position="106"/>
        <end position="203"/>
    </location>
</feature>
<dbReference type="SUPFAM" id="SSF52794">
    <property type="entry name" value="PTS system IIB component-like"/>
    <property type="match status" value="1"/>
</dbReference>
<dbReference type="OrthoDB" id="9782569at2"/>
<keyword evidence="5" id="KW-1003">Cell membrane</keyword>
<comment type="catalytic activity">
    <reaction evidence="1">
        <text>D-fructose(out) + N(pros)-phospho-L-histidyl-[protein] = D-fructose 1-phosphate(in) + L-histidyl-[protein]</text>
        <dbReference type="Rhea" id="RHEA:49252"/>
        <dbReference type="Rhea" id="RHEA-COMP:9745"/>
        <dbReference type="Rhea" id="RHEA-COMP:9746"/>
        <dbReference type="ChEBI" id="CHEBI:29979"/>
        <dbReference type="ChEBI" id="CHEBI:37721"/>
        <dbReference type="ChEBI" id="CHEBI:58674"/>
        <dbReference type="ChEBI" id="CHEBI:64837"/>
        <dbReference type="EC" id="2.7.1.202"/>
    </reaction>
</comment>
<evidence type="ECO:0000256" key="7">
    <source>
        <dbReference type="ARBA" id="ARBA00022597"/>
    </source>
</evidence>
<keyword evidence="10 14" id="KW-0812">Transmembrane</keyword>
<dbReference type="NCBIfam" id="NF007984">
    <property type="entry name" value="PRK10712.1"/>
    <property type="match status" value="1"/>
</dbReference>
<dbReference type="GO" id="GO:0005886">
    <property type="term" value="C:plasma membrane"/>
    <property type="evidence" value="ECO:0007669"/>
    <property type="project" value="UniProtKB-SubCell"/>
</dbReference>
<evidence type="ECO:0000259" key="15">
    <source>
        <dbReference type="PROSITE" id="PS51099"/>
    </source>
</evidence>
<evidence type="ECO:0000256" key="4">
    <source>
        <dbReference type="ARBA" id="ARBA00022448"/>
    </source>
</evidence>
<evidence type="ECO:0000256" key="10">
    <source>
        <dbReference type="ARBA" id="ARBA00022692"/>
    </source>
</evidence>
<evidence type="ECO:0000256" key="2">
    <source>
        <dbReference type="ARBA" id="ARBA00004429"/>
    </source>
</evidence>
<comment type="subcellular location">
    <subcellularLocation>
        <location evidence="2">Cell inner membrane</location>
        <topology evidence="2">Multi-pass membrane protein</topology>
    </subcellularLocation>
</comment>
<dbReference type="InterPro" id="IPR003352">
    <property type="entry name" value="PTS_EIIC"/>
</dbReference>
<keyword evidence="13 14" id="KW-0472">Membrane</keyword>
<name>A0A451D2F9_9GAMM</name>
<organism evidence="17 18">
    <name type="scientific">Candidatus Erwinia haradaeae</name>
    <dbReference type="NCBI Taxonomy" id="1922217"/>
    <lineage>
        <taxon>Bacteria</taxon>
        <taxon>Pseudomonadati</taxon>
        <taxon>Pseudomonadota</taxon>
        <taxon>Gammaproteobacteria</taxon>
        <taxon>Enterobacterales</taxon>
        <taxon>Erwiniaceae</taxon>
        <taxon>Erwinia</taxon>
    </lineage>
</organism>
<dbReference type="GO" id="GO:0009401">
    <property type="term" value="P:phosphoenolpyruvate-dependent sugar phosphotransferase system"/>
    <property type="evidence" value="ECO:0007669"/>
    <property type="project" value="UniProtKB-KW"/>
</dbReference>
<evidence type="ECO:0000256" key="1">
    <source>
        <dbReference type="ARBA" id="ARBA00001401"/>
    </source>
</evidence>